<dbReference type="Proteomes" id="UP000694240">
    <property type="component" value="Chromosome 13"/>
</dbReference>
<feature type="region of interest" description="Disordered" evidence="2">
    <location>
        <begin position="205"/>
        <end position="268"/>
    </location>
</feature>
<evidence type="ECO:0000256" key="1">
    <source>
        <dbReference type="SAM" id="Coils"/>
    </source>
</evidence>
<evidence type="ECO:0000256" key="3">
    <source>
        <dbReference type="SAM" id="Phobius"/>
    </source>
</evidence>
<feature type="compositionally biased region" description="Polar residues" evidence="2">
    <location>
        <begin position="205"/>
        <end position="225"/>
    </location>
</feature>
<feature type="transmembrane region" description="Helical" evidence="3">
    <location>
        <begin position="168"/>
        <end position="186"/>
    </location>
</feature>
<evidence type="ECO:0008006" key="6">
    <source>
        <dbReference type="Google" id="ProtNLM"/>
    </source>
</evidence>
<evidence type="ECO:0000313" key="5">
    <source>
        <dbReference type="Proteomes" id="UP000694240"/>
    </source>
</evidence>
<name>A0A8T1XHB3_9BRAS</name>
<evidence type="ECO:0000256" key="2">
    <source>
        <dbReference type="SAM" id="MobiDB-lite"/>
    </source>
</evidence>
<feature type="coiled-coil region" evidence="1">
    <location>
        <begin position="560"/>
        <end position="689"/>
    </location>
</feature>
<dbReference type="PANTHER" id="PTHR33740">
    <property type="entry name" value="GPI-ANCHORED ADHESIN-LIKE PROTEIN"/>
    <property type="match status" value="1"/>
</dbReference>
<protein>
    <recommendedName>
        <fullName evidence="6">SLH domain-containing protein</fullName>
    </recommendedName>
</protein>
<reference evidence="4 5" key="1">
    <citation type="submission" date="2020-12" db="EMBL/GenBank/DDBJ databases">
        <title>Concerted genomic and epigenomic changes stabilize Arabidopsis allopolyploids.</title>
        <authorList>
            <person name="Chen Z."/>
        </authorList>
    </citation>
    <scope>NUCLEOTIDE SEQUENCE [LARGE SCALE GENOMIC DNA]</scope>
    <source>
        <strain evidence="4">Allo738</strain>
        <tissue evidence="4">Leaf</tissue>
    </source>
</reference>
<organism evidence="4 5">
    <name type="scientific">Arabidopsis thaliana x Arabidopsis arenosa</name>
    <dbReference type="NCBI Taxonomy" id="1240361"/>
    <lineage>
        <taxon>Eukaryota</taxon>
        <taxon>Viridiplantae</taxon>
        <taxon>Streptophyta</taxon>
        <taxon>Embryophyta</taxon>
        <taxon>Tracheophyta</taxon>
        <taxon>Spermatophyta</taxon>
        <taxon>Magnoliopsida</taxon>
        <taxon>eudicotyledons</taxon>
        <taxon>Gunneridae</taxon>
        <taxon>Pentapetalae</taxon>
        <taxon>rosids</taxon>
        <taxon>malvids</taxon>
        <taxon>Brassicales</taxon>
        <taxon>Brassicaceae</taxon>
        <taxon>Camelineae</taxon>
        <taxon>Arabidopsis</taxon>
    </lineage>
</organism>
<keyword evidence="3" id="KW-1133">Transmembrane helix</keyword>
<accession>A0A8T1XHB3</accession>
<sequence length="834" mass="93709">MLQIYFTTAKKARPDHQEHEYQCTNISQHRMRRGELWFQILQCGAIIMFPYRRSRSQSAHIAGVSAGYEQRQNSFGVEDDLEVSLVNADSAGENDNNRVHATSVDQTHRMSDSSSDLLSGRSLNRYRSSYRCSLNLKSGSDQFRGWADSEDDEKITDSRGGDRFKGTLLSGVAGMVLFVGLTYAALSFKPNVLRPKVEVMVTTVAGSSSDQISTSENEGNIVTDQDNQESYRDSPVLSLDDKDLVSKSASTSKVNDEGNKASESSAERYTLSKELDGVDTHTSLIPYEKQKTHSYTGIPAPSTVPQVNPVEPIFPTVVDPVQSQIFSALQALKVIESDALPYDLCTRREFARWVVSASNTLSRNSASKVYPAMYIENVTELAFDDITPEDPDFPFIQGLAEAGLISSKLSNHNTLSSESSRFTFSSESPLTRQDLLSWKMALEFRQLPEADSKKLYQLSGFLDIDKINPEAWPALIADLSAGEHGITALAFGRTRLFQPAKAVTKAQTAVSLAIGDAFEVVGEELARIEAEAMAENVVSAHNALVTQVEKDINASFEKELLREKEIVDAVEKLAEEAKLELARLRVENEEETLALERERTSIETEMEALARIRNELEEQLQNLASNKAEMSYEKERFDRLQKQVEDENQEILRLQNELEVERNALSIARDWAKDEARRAREQAKVLKEARGRWEKYGLKVIVDSDLHEQTTTTESTWLNVRKQNLVEGTMKRAGNLIAKLKKMAKDVGEKSREVIYLIIEKISLLISALKQQVHGMEIKAKDIKMKTKSKAEEVWRQTSLRVDEIRNISIVKAKETVEEFKDRVGKLGEKLKSK</sequence>
<feature type="region of interest" description="Disordered" evidence="2">
    <location>
        <begin position="88"/>
        <end position="117"/>
    </location>
</feature>
<dbReference type="AlphaFoldDB" id="A0A8T1XHB3"/>
<dbReference type="EMBL" id="JAEFBK010000013">
    <property type="protein sequence ID" value="KAG7533936.1"/>
    <property type="molecule type" value="Genomic_DNA"/>
</dbReference>
<keyword evidence="5" id="KW-1185">Reference proteome</keyword>
<proteinExistence type="predicted"/>
<keyword evidence="1" id="KW-0175">Coiled coil</keyword>
<evidence type="ECO:0000313" key="4">
    <source>
        <dbReference type="EMBL" id="KAG7533936.1"/>
    </source>
</evidence>
<dbReference type="PANTHER" id="PTHR33740:SF7">
    <property type="entry name" value="OXIDOREDUCTASE_TRANSITION METAL ION-BINDING PROTEIN"/>
    <property type="match status" value="1"/>
</dbReference>
<comment type="caution">
    <text evidence="4">The sequence shown here is derived from an EMBL/GenBank/DDBJ whole genome shotgun (WGS) entry which is preliminary data.</text>
</comment>
<gene>
    <name evidence="4" type="ORF">ISN45_Aa08g015250</name>
</gene>
<keyword evidence="3" id="KW-0812">Transmembrane</keyword>
<keyword evidence="3" id="KW-0472">Membrane</keyword>